<dbReference type="PATRIC" id="fig|100226.15.peg.2679"/>
<dbReference type="InterPro" id="IPR024967">
    <property type="entry name" value="DNA-bd_IS481-type"/>
</dbReference>
<dbReference type="eggNOG" id="COG2801">
    <property type="taxonomic scope" value="Bacteria"/>
</dbReference>
<dbReference type="Gene3D" id="3.30.420.10">
    <property type="entry name" value="Ribonuclease H-like superfamily/Ribonuclease H"/>
    <property type="match status" value="1"/>
</dbReference>
<dbReference type="InterPro" id="IPR012337">
    <property type="entry name" value="RNaseH-like_sf"/>
</dbReference>
<organism evidence="4 5">
    <name type="scientific">Streptomyces coelicolor (strain ATCC BAA-471 / A3(2) / M145)</name>
    <dbReference type="NCBI Taxonomy" id="100226"/>
    <lineage>
        <taxon>Bacteria</taxon>
        <taxon>Bacillati</taxon>
        <taxon>Actinomycetota</taxon>
        <taxon>Actinomycetes</taxon>
        <taxon>Kitasatosporales</taxon>
        <taxon>Streptomycetaceae</taxon>
        <taxon>Streptomyces</taxon>
        <taxon>Streptomyces albidoflavus group</taxon>
    </lineage>
</organism>
<dbReference type="GO" id="GO:0015074">
    <property type="term" value="P:DNA integration"/>
    <property type="evidence" value="ECO:0007669"/>
    <property type="project" value="InterPro"/>
</dbReference>
<dbReference type="Pfam" id="PF13683">
    <property type="entry name" value="rve_3"/>
    <property type="match status" value="1"/>
</dbReference>
<dbReference type="SUPFAM" id="SSF53098">
    <property type="entry name" value="Ribonuclease H-like"/>
    <property type="match status" value="1"/>
</dbReference>
<dbReference type="HOGENOM" id="CLU_027402_15_0_11"/>
<evidence type="ECO:0000313" key="4">
    <source>
        <dbReference type="EMBL" id="CAB95881.1"/>
    </source>
</evidence>
<gene>
    <name evidence="2" type="ordered locus">SCO2632</name>
    <name evidence="3" type="ordered locus">SCO4183</name>
    <name evidence="4" type="ordered locus">SCO4370</name>
    <name evidence="2" type="ORF">SC8E4A.02</name>
    <name evidence="4" type="ORF">SCD10.02</name>
    <name evidence="3" type="ORF">SCD66.20c</name>
</gene>
<dbReference type="PANTHER" id="PTHR35004:SF7">
    <property type="entry name" value="INTEGRASE PROTEIN"/>
    <property type="match status" value="1"/>
</dbReference>
<sequence length="339" mass="38897">MGEGLQVRCGLRHLHRVQEALVVHRNAPLTETGRLRLARCVVEDGWPVRRAAERFQVSHTTASRWARRYRQLGVTGMSDRSSRPHHQPRRTAAAVEEHVLRLRREHRIGPLRLAVRCGIAASTAHRILVRHGLPPLAALDRATGEPVRRYERARPGELVHIDVKKLGRIPDGGGHKTLGRAEGHRSRTNGAGWAYLHTALDDHSRIAYTEDLPDETAPTCAAFLVRATAYFASLGIRIERVLTDNAWAYSKNTWRNTCRDLDISPRWTRPWRPQTNGKVERFHRTLLDEWAYQKPYTSDHERREAFTHWLHWYNYHRPHTGIGGHTPASRGTNLSEQHT</sequence>
<dbReference type="EMBL" id="AL939119">
    <property type="protein sequence ID" value="CAB94087.1"/>
    <property type="molecule type" value="Genomic_DNA"/>
</dbReference>
<dbReference type="InterPro" id="IPR047656">
    <property type="entry name" value="IS481-like_transpos"/>
</dbReference>
<dbReference type="KEGG" id="sco:SCO2632"/>
<dbReference type="KEGG" id="sco:SCO4370"/>
<reference evidence="4 5" key="1">
    <citation type="journal article" date="2002" name="Nature">
        <title>Complete genome sequence of the model actinomycete Streptomyces coelicolor A3(2).</title>
        <authorList>
            <person name="Bentley S.D."/>
            <person name="Chater K.F."/>
            <person name="Cerdeno-Tarraga A.M."/>
            <person name="Challis G.L."/>
            <person name="Thomson N.R."/>
            <person name="James K.D."/>
            <person name="Harris D.E."/>
            <person name="Quail M.A."/>
            <person name="Kieser H."/>
            <person name="Harper D."/>
            <person name="Bateman A."/>
            <person name="Brown S."/>
            <person name="Chandra G."/>
            <person name="Chen C.W."/>
            <person name="Collins M."/>
            <person name="Cronin A."/>
            <person name="Fraser A."/>
            <person name="Goble A."/>
            <person name="Hidalgo J."/>
            <person name="Hornsby T."/>
            <person name="Howarth S."/>
            <person name="Huang C.H."/>
            <person name="Kieser T."/>
            <person name="Larke L."/>
            <person name="Murphy L."/>
            <person name="Oliver K."/>
            <person name="O'Neil S."/>
            <person name="Rabbinowitsch E."/>
            <person name="Rajandream M.A."/>
            <person name="Rutherford K."/>
            <person name="Rutter S."/>
            <person name="Seeger K."/>
            <person name="Saunders D."/>
            <person name="Sharp S."/>
            <person name="Squares R."/>
            <person name="Squares S."/>
            <person name="Taylor K."/>
            <person name="Warren T."/>
            <person name="Wietzorrek A."/>
            <person name="Woodward J."/>
            <person name="Barrell B.G."/>
            <person name="Parkhill J."/>
            <person name="Hopwood D.A."/>
        </authorList>
    </citation>
    <scope>NUCLEOTIDE SEQUENCE [LARGE SCALE GENOMIC DNA]</scope>
    <source>
        <strain evidence="4">A3</strain>
        <strain evidence="5">ATCC BAA-471 / A3(2) / M145</strain>
    </source>
</reference>
<dbReference type="InterPro" id="IPR036397">
    <property type="entry name" value="RNaseH_sf"/>
</dbReference>
<dbReference type="GO" id="GO:0003676">
    <property type="term" value="F:nucleic acid binding"/>
    <property type="evidence" value="ECO:0007669"/>
    <property type="project" value="InterPro"/>
</dbReference>
<dbReference type="KEGG" id="sco:SCO4183"/>
<dbReference type="InterPro" id="IPR009057">
    <property type="entry name" value="Homeodomain-like_sf"/>
</dbReference>
<protein>
    <submittedName>
        <fullName evidence="4">Transposase</fullName>
    </submittedName>
</protein>
<dbReference type="OrthoDB" id="568335at2"/>
<dbReference type="Pfam" id="PF13011">
    <property type="entry name" value="LZ_Tnp_IS481"/>
    <property type="match status" value="1"/>
</dbReference>
<evidence type="ECO:0000313" key="3">
    <source>
        <dbReference type="EMBL" id="CAB94087.1"/>
    </source>
</evidence>
<keyword evidence="5" id="KW-1185">Reference proteome</keyword>
<evidence type="ECO:0000313" key="2">
    <source>
        <dbReference type="EMBL" id="CAB71807.1"/>
    </source>
</evidence>
<dbReference type="Proteomes" id="UP000001973">
    <property type="component" value="Chromosome"/>
</dbReference>
<dbReference type="AlphaFoldDB" id="Q9K393"/>
<dbReference type="PANTHER" id="PTHR35004">
    <property type="entry name" value="TRANSPOSASE RV3428C-RELATED"/>
    <property type="match status" value="1"/>
</dbReference>
<dbReference type="PROSITE" id="PS50994">
    <property type="entry name" value="INTEGRASE"/>
    <property type="match status" value="1"/>
</dbReference>
<evidence type="ECO:0000259" key="1">
    <source>
        <dbReference type="PROSITE" id="PS50994"/>
    </source>
</evidence>
<dbReference type="EMBL" id="AL939119">
    <property type="protein sequence ID" value="CAB95881.1"/>
    <property type="molecule type" value="Genomic_DNA"/>
</dbReference>
<accession>Q9K393</accession>
<name>Q9K393_STRCO</name>
<dbReference type="EMBL" id="AL939113">
    <property type="protein sequence ID" value="CAB71807.1"/>
    <property type="molecule type" value="Genomic_DNA"/>
</dbReference>
<proteinExistence type="predicted"/>
<evidence type="ECO:0000313" key="5">
    <source>
        <dbReference type="Proteomes" id="UP000001973"/>
    </source>
</evidence>
<dbReference type="SUPFAM" id="SSF46689">
    <property type="entry name" value="Homeodomain-like"/>
    <property type="match status" value="1"/>
</dbReference>
<dbReference type="InterPro" id="IPR001584">
    <property type="entry name" value="Integrase_cat-core"/>
</dbReference>
<dbReference type="STRING" id="100226.gene:17760238"/>
<dbReference type="NCBIfam" id="NF033577">
    <property type="entry name" value="transpos_IS481"/>
    <property type="match status" value="1"/>
</dbReference>
<feature type="domain" description="Integrase catalytic" evidence="1">
    <location>
        <begin position="151"/>
        <end position="335"/>
    </location>
</feature>
<dbReference type="PaxDb" id="100226-SCO2632"/>